<gene>
    <name evidence="1" type="ORF">M23134_07264</name>
</gene>
<comment type="caution">
    <text evidence="1">The sequence shown here is derived from an EMBL/GenBank/DDBJ whole genome shotgun (WGS) entry which is preliminary data.</text>
</comment>
<reference evidence="1 2" key="1">
    <citation type="submission" date="2007-01" db="EMBL/GenBank/DDBJ databases">
        <authorList>
            <person name="Haygood M."/>
            <person name="Podell S."/>
            <person name="Anderson C."/>
            <person name="Hopkinson B."/>
            <person name="Roe K."/>
            <person name="Barbeau K."/>
            <person name="Gaasterland T."/>
            <person name="Ferriera S."/>
            <person name="Johnson J."/>
            <person name="Kravitz S."/>
            <person name="Beeson K."/>
            <person name="Sutton G."/>
            <person name="Rogers Y.-H."/>
            <person name="Friedman R."/>
            <person name="Frazier M."/>
            <person name="Venter J.C."/>
        </authorList>
    </citation>
    <scope>NUCLEOTIDE SEQUENCE [LARGE SCALE GENOMIC DNA]</scope>
    <source>
        <strain evidence="1 2">ATCC 23134</strain>
    </source>
</reference>
<evidence type="ECO:0000313" key="1">
    <source>
        <dbReference type="EMBL" id="EAY25613.1"/>
    </source>
</evidence>
<accession>A1ZVB5</accession>
<sequence>MFLHKNKHLLSQKNKYLSNQRTNKIKAIVDSIYQEKPNEDETIVMLNSIIKVVNHKPLLLLCLEPPLDQQVCDLMLPYHWLYFLPYEFCHYPLAFRPITQCTTRELVNAFNNAVKGKHHSNILAQTPDQDKAKVTQKLELVTQTIISRYPIILEEIYIRGFRICWRTNGSLYTIPKPGWP</sequence>
<dbReference type="EMBL" id="AAWS01000045">
    <property type="protein sequence ID" value="EAY25613.1"/>
    <property type="molecule type" value="Genomic_DNA"/>
</dbReference>
<protein>
    <submittedName>
        <fullName evidence="1">Uncharacterized protein</fullName>
    </submittedName>
</protein>
<dbReference type="Proteomes" id="UP000004095">
    <property type="component" value="Unassembled WGS sequence"/>
</dbReference>
<proteinExistence type="predicted"/>
<organism evidence="1 2">
    <name type="scientific">Microscilla marina ATCC 23134</name>
    <dbReference type="NCBI Taxonomy" id="313606"/>
    <lineage>
        <taxon>Bacteria</taxon>
        <taxon>Pseudomonadati</taxon>
        <taxon>Bacteroidota</taxon>
        <taxon>Cytophagia</taxon>
        <taxon>Cytophagales</taxon>
        <taxon>Microscillaceae</taxon>
        <taxon>Microscilla</taxon>
    </lineage>
</organism>
<dbReference type="AlphaFoldDB" id="A1ZVB5"/>
<keyword evidence="2" id="KW-1185">Reference proteome</keyword>
<name>A1ZVB5_MICM2</name>
<evidence type="ECO:0000313" key="2">
    <source>
        <dbReference type="Proteomes" id="UP000004095"/>
    </source>
</evidence>